<proteinExistence type="predicted"/>
<dbReference type="InterPro" id="IPR027417">
    <property type="entry name" value="P-loop_NTPase"/>
</dbReference>
<dbReference type="AlphaFoldDB" id="A0LF62"/>
<dbReference type="STRING" id="335543.Sfum_0364"/>
<keyword evidence="1" id="KW-0547">Nucleotide-binding</keyword>
<dbReference type="GO" id="GO:0016787">
    <property type="term" value="F:hydrolase activity"/>
    <property type="evidence" value="ECO:0007669"/>
    <property type="project" value="UniProtKB-KW"/>
</dbReference>
<dbReference type="RefSeq" id="WP_011697237.1">
    <property type="nucleotide sequence ID" value="NC_008554.1"/>
</dbReference>
<evidence type="ECO:0000313" key="7">
    <source>
        <dbReference type="Proteomes" id="UP000001784"/>
    </source>
</evidence>
<dbReference type="KEGG" id="sfu:Sfum_0364"/>
<dbReference type="Proteomes" id="UP000001784">
    <property type="component" value="Chromosome"/>
</dbReference>
<gene>
    <name evidence="6" type="ordered locus">Sfum_0364</name>
</gene>
<dbReference type="EMBL" id="CP000478">
    <property type="protein sequence ID" value="ABK16064.1"/>
    <property type="molecule type" value="Genomic_DNA"/>
</dbReference>
<reference evidence="6 7" key="1">
    <citation type="submission" date="2006-10" db="EMBL/GenBank/DDBJ databases">
        <title>Complete sequence of Syntrophobacter fumaroxidans MPOB.</title>
        <authorList>
            <consortium name="US DOE Joint Genome Institute"/>
            <person name="Copeland A."/>
            <person name="Lucas S."/>
            <person name="Lapidus A."/>
            <person name="Barry K."/>
            <person name="Detter J.C."/>
            <person name="Glavina del Rio T."/>
            <person name="Hammon N."/>
            <person name="Israni S."/>
            <person name="Pitluck S."/>
            <person name="Goltsman E.G."/>
            <person name="Martinez M."/>
            <person name="Schmutz J."/>
            <person name="Larimer F."/>
            <person name="Land M."/>
            <person name="Hauser L."/>
            <person name="Kyrpides N."/>
            <person name="Kim E."/>
            <person name="Boone D.R."/>
            <person name="Brockman F."/>
            <person name="Culley D."/>
            <person name="Ferry J."/>
            <person name="Gunsalus R."/>
            <person name="McInerney M.J."/>
            <person name="Morrison M."/>
            <person name="Plugge C."/>
            <person name="Rohlin L."/>
            <person name="Scholten J."/>
            <person name="Sieber J."/>
            <person name="Stams A.J.M."/>
            <person name="Worm P."/>
            <person name="Henstra A.M."/>
            <person name="Richardson P."/>
        </authorList>
    </citation>
    <scope>NUCLEOTIDE SEQUENCE [LARGE SCALE GENOMIC DNA]</scope>
    <source>
        <strain evidence="7">DSM 10017 / MPOB</strain>
    </source>
</reference>
<dbReference type="PANTHER" id="PTHR11274:SF0">
    <property type="entry name" value="GENERAL TRANSCRIPTION AND DNA REPAIR FACTOR IIH HELICASE SUBUNIT XPB"/>
    <property type="match status" value="1"/>
</dbReference>
<dbReference type="Pfam" id="PF04851">
    <property type="entry name" value="ResIII"/>
    <property type="match status" value="1"/>
</dbReference>
<dbReference type="GO" id="GO:0003677">
    <property type="term" value="F:DNA binding"/>
    <property type="evidence" value="ECO:0007669"/>
    <property type="project" value="InterPro"/>
</dbReference>
<sequence length="473" mass="54250">MFVKVLNILVAEWIKIPAEGLSPLLERKLHERLVFTNPDYEMRHNRGEWIGNIPPQISCLRQKGRHYLLPRGFLDQFVDLCKKFQQPYRIVDRRRTFEPLPIEFHGELKSYQQDAAEAVLDHDCGTLVGGHKSGKTVIALYTIAQRRQPTLILLPKLDLLEGWLTKIENFLQIPSSEVGMFSTGVHQIGKYITIGHTGEVIRYWRKLWEHVGYLIVDECQRCPSKILTNLIPNFDCRYILGLTNTTQRKDRLSRLVYYYVGDVVYTINDKDAREGRGIIHAHVVTRQTDFEYPYSSRADYPTMLQALMKDEKRNRIIADDIEAELQKSPHPLIVLSGGEEQEDTLGGELRRRGISVFQYRAAEPEGGGDTDSPPCPQMPVSEAPQAVFVTAQTLTRCSQALSSKTLVLAVPLYFRKNLALAIRDLFQNGSSPESKFKIYDYVDHKIGLLENFFRMRSYNYGVHPDVLLNPSLN</sequence>
<protein>
    <submittedName>
        <fullName evidence="6">Type III restriction enzyme, res subunit</fullName>
    </submittedName>
</protein>
<dbReference type="PROSITE" id="PS51192">
    <property type="entry name" value="HELICASE_ATP_BIND_1"/>
    <property type="match status" value="1"/>
</dbReference>
<accession>A0LF62</accession>
<dbReference type="OrthoDB" id="9804086at2"/>
<evidence type="ECO:0000256" key="4">
    <source>
        <dbReference type="ARBA" id="ARBA00022840"/>
    </source>
</evidence>
<evidence type="ECO:0000259" key="5">
    <source>
        <dbReference type="PROSITE" id="PS51192"/>
    </source>
</evidence>
<evidence type="ECO:0000313" key="6">
    <source>
        <dbReference type="EMBL" id="ABK16064.1"/>
    </source>
</evidence>
<dbReference type="InterPro" id="IPR050615">
    <property type="entry name" value="ATP-dep_DNA_Helicase"/>
</dbReference>
<dbReference type="InParanoid" id="A0LF62"/>
<dbReference type="GO" id="GO:0004386">
    <property type="term" value="F:helicase activity"/>
    <property type="evidence" value="ECO:0007669"/>
    <property type="project" value="UniProtKB-KW"/>
</dbReference>
<evidence type="ECO:0000256" key="2">
    <source>
        <dbReference type="ARBA" id="ARBA00022801"/>
    </source>
</evidence>
<dbReference type="PANTHER" id="PTHR11274">
    <property type="entry name" value="RAD25/XP-B DNA REPAIR HELICASE"/>
    <property type="match status" value="1"/>
</dbReference>
<keyword evidence="7" id="KW-1185">Reference proteome</keyword>
<organism evidence="6 7">
    <name type="scientific">Syntrophobacter fumaroxidans (strain DSM 10017 / MPOB)</name>
    <dbReference type="NCBI Taxonomy" id="335543"/>
    <lineage>
        <taxon>Bacteria</taxon>
        <taxon>Pseudomonadati</taxon>
        <taxon>Thermodesulfobacteriota</taxon>
        <taxon>Syntrophobacteria</taxon>
        <taxon>Syntrophobacterales</taxon>
        <taxon>Syntrophobacteraceae</taxon>
        <taxon>Syntrophobacter</taxon>
    </lineage>
</organism>
<keyword evidence="2" id="KW-0378">Hydrolase</keyword>
<name>A0LF62_SYNFM</name>
<dbReference type="Gene3D" id="3.40.50.300">
    <property type="entry name" value="P-loop containing nucleotide triphosphate hydrolases"/>
    <property type="match status" value="1"/>
</dbReference>
<dbReference type="InterPro" id="IPR014001">
    <property type="entry name" value="Helicase_ATP-bd"/>
</dbReference>
<dbReference type="GO" id="GO:0005524">
    <property type="term" value="F:ATP binding"/>
    <property type="evidence" value="ECO:0007669"/>
    <property type="project" value="UniProtKB-KW"/>
</dbReference>
<dbReference type="SMART" id="SM00487">
    <property type="entry name" value="DEXDc"/>
    <property type="match status" value="1"/>
</dbReference>
<dbReference type="SUPFAM" id="SSF52540">
    <property type="entry name" value="P-loop containing nucleoside triphosphate hydrolases"/>
    <property type="match status" value="1"/>
</dbReference>
<dbReference type="eggNOG" id="COG1061">
    <property type="taxonomic scope" value="Bacteria"/>
</dbReference>
<keyword evidence="4" id="KW-0067">ATP-binding</keyword>
<feature type="domain" description="Helicase ATP-binding" evidence="5">
    <location>
        <begin position="116"/>
        <end position="264"/>
    </location>
</feature>
<evidence type="ECO:0000256" key="1">
    <source>
        <dbReference type="ARBA" id="ARBA00022741"/>
    </source>
</evidence>
<keyword evidence="3" id="KW-0347">Helicase</keyword>
<dbReference type="InterPro" id="IPR006935">
    <property type="entry name" value="Helicase/UvrB_N"/>
</dbReference>
<evidence type="ECO:0000256" key="3">
    <source>
        <dbReference type="ARBA" id="ARBA00022806"/>
    </source>
</evidence>
<dbReference type="HOGENOM" id="CLU_011771_2_1_7"/>